<dbReference type="Proteomes" id="UP000282654">
    <property type="component" value="Unassembled WGS sequence"/>
</dbReference>
<dbReference type="AlphaFoldDB" id="A0A3N5APX8"/>
<gene>
    <name evidence="3" type="ORF">EDD75_1158</name>
</gene>
<dbReference type="InterPro" id="IPR038763">
    <property type="entry name" value="DHH_sf"/>
</dbReference>
<comment type="caution">
    <text evidence="3">The sequence shown here is derived from an EMBL/GenBank/DDBJ whole genome shotgun (WGS) entry which is preliminary data.</text>
</comment>
<accession>A0A3N5APX8</accession>
<dbReference type="InterPro" id="IPR003156">
    <property type="entry name" value="DHHA1_dom"/>
</dbReference>
<dbReference type="OrthoDB" id="9803668at2"/>
<dbReference type="SUPFAM" id="SSF64182">
    <property type="entry name" value="DHH phosphoesterases"/>
    <property type="match status" value="1"/>
</dbReference>
<reference evidence="3 4" key="1">
    <citation type="submission" date="2018-11" db="EMBL/GenBank/DDBJ databases">
        <title>Genomic Encyclopedia of Type Strains, Phase IV (KMG-IV): sequencing the most valuable type-strain genomes for metagenomic binning, comparative biology and taxonomic classification.</title>
        <authorList>
            <person name="Goeker M."/>
        </authorList>
    </citation>
    <scope>NUCLEOTIDE SEQUENCE [LARGE SCALE GENOMIC DNA]</scope>
    <source>
        <strain evidence="3 4">DSM 102936</strain>
    </source>
</reference>
<dbReference type="Pfam" id="PF02272">
    <property type="entry name" value="DHHA1"/>
    <property type="match status" value="1"/>
</dbReference>
<organism evidence="3 4">
    <name type="scientific">Thermodesulfitimonas autotrophica</name>
    <dbReference type="NCBI Taxonomy" id="1894989"/>
    <lineage>
        <taxon>Bacteria</taxon>
        <taxon>Bacillati</taxon>
        <taxon>Bacillota</taxon>
        <taxon>Clostridia</taxon>
        <taxon>Thermoanaerobacterales</taxon>
        <taxon>Thermoanaerobacteraceae</taxon>
        <taxon>Thermodesulfitimonas</taxon>
    </lineage>
</organism>
<dbReference type="GO" id="GO:0003676">
    <property type="term" value="F:nucleic acid binding"/>
    <property type="evidence" value="ECO:0007669"/>
    <property type="project" value="InterPro"/>
</dbReference>
<dbReference type="PANTHER" id="PTHR47618">
    <property type="entry name" value="BIFUNCTIONAL OLIGORIBONUCLEASE AND PAP PHOSPHATASE NRNA"/>
    <property type="match status" value="1"/>
</dbReference>
<dbReference type="RefSeq" id="WP_123929356.1">
    <property type="nucleotide sequence ID" value="NZ_RKRE01000002.1"/>
</dbReference>
<dbReference type="EMBL" id="RKRE01000002">
    <property type="protein sequence ID" value="RPF46897.1"/>
    <property type="molecule type" value="Genomic_DNA"/>
</dbReference>
<keyword evidence="4" id="KW-1185">Reference proteome</keyword>
<evidence type="ECO:0000313" key="3">
    <source>
        <dbReference type="EMBL" id="RPF46897.1"/>
    </source>
</evidence>
<evidence type="ECO:0000259" key="2">
    <source>
        <dbReference type="Pfam" id="PF02272"/>
    </source>
</evidence>
<dbReference type="Gene3D" id="3.90.1640.10">
    <property type="entry name" value="inorganic pyrophosphatase (n-terminal core)"/>
    <property type="match status" value="1"/>
</dbReference>
<dbReference type="PANTHER" id="PTHR47618:SF1">
    <property type="entry name" value="BIFUNCTIONAL OLIGORIBONUCLEASE AND PAP PHOSPHATASE NRNA"/>
    <property type="match status" value="1"/>
</dbReference>
<dbReference type="InterPro" id="IPR001667">
    <property type="entry name" value="DDH_dom"/>
</dbReference>
<sequence length="332" mass="35676">MSSLSRVAEELKRGRRFLIVGHVMPDGDCIGSMLALSLACERAGKETVLALPGPVPSIYSFLPAVDRICVEPALLQRGTDAFSAVVILDTSVPERLGNLEPVINELRASGTPAILIDHHVSAAAYADLNFVDPGAAAVGEIIFDLLKLLGWQIDRMIATCLYVTVATDTGGFRYETTTAATHRRVAEFIEAGANVREISLRVFEEKPFKSIEALRAALNTLELSPCGRVAWMSLTREVAAGLQLADEHTDGIVSYGRMIEGVEVALFFREMDDGRVKVSFRSKNFVNASRLAAQFGGGGHPRAAGAVVQGELERIKAAVIEAAVAAVREEGQ</sequence>
<evidence type="ECO:0000313" key="4">
    <source>
        <dbReference type="Proteomes" id="UP000282654"/>
    </source>
</evidence>
<feature type="domain" description="DHHA1" evidence="2">
    <location>
        <begin position="248"/>
        <end position="322"/>
    </location>
</feature>
<evidence type="ECO:0000259" key="1">
    <source>
        <dbReference type="Pfam" id="PF01368"/>
    </source>
</evidence>
<dbReference type="Gene3D" id="3.10.310.30">
    <property type="match status" value="1"/>
</dbReference>
<name>A0A3N5APX8_9THEO</name>
<dbReference type="Pfam" id="PF01368">
    <property type="entry name" value="DHH"/>
    <property type="match status" value="1"/>
</dbReference>
<protein>
    <submittedName>
        <fullName evidence="3">Phosphoesterase RecJ-like protein</fullName>
    </submittedName>
</protein>
<proteinExistence type="predicted"/>
<feature type="domain" description="DDH" evidence="1">
    <location>
        <begin position="17"/>
        <end position="163"/>
    </location>
</feature>
<dbReference type="InterPro" id="IPR051319">
    <property type="entry name" value="Oligoribo/pAp-PDE_c-di-AMP_PDE"/>
</dbReference>